<dbReference type="PANTHER" id="PTHR43349">
    <property type="entry name" value="PINORESINOL REDUCTASE-RELATED"/>
    <property type="match status" value="1"/>
</dbReference>
<dbReference type="PANTHER" id="PTHR43349:SF40">
    <property type="entry name" value="PHENYLCOUMARAN BENZYLIC ETHER REDUCTASE-LIKE PROTEIN FI1"/>
    <property type="match status" value="1"/>
</dbReference>
<reference evidence="4" key="1">
    <citation type="journal article" date="2025" name="Foods">
        <title>Unveiling the Microbial Signatures of Arabica Coffee Cherries: Insights into Ripeness Specific Diversity, Functional Traits, and Implications for Quality and Safety.</title>
        <authorList>
            <consortium name="RefSeq"/>
            <person name="Tenea G.N."/>
            <person name="Cifuentes V."/>
            <person name="Reyes P."/>
            <person name="Cevallos-Vallejos M."/>
        </authorList>
    </citation>
    <scope>NUCLEOTIDE SEQUENCE [LARGE SCALE GENOMIC DNA]</scope>
</reference>
<keyword evidence="4" id="KW-1185">Reference proteome</keyword>
<gene>
    <name evidence="5" type="primary">LOC113693047</name>
</gene>
<evidence type="ECO:0000313" key="4">
    <source>
        <dbReference type="Proteomes" id="UP001652660"/>
    </source>
</evidence>
<dbReference type="Pfam" id="PF05368">
    <property type="entry name" value="NmrA"/>
    <property type="match status" value="1"/>
</dbReference>
<protein>
    <submittedName>
        <fullName evidence="5">Phenylcoumaran benzylic ether reductase POP1-like</fullName>
    </submittedName>
</protein>
<feature type="domain" description="NmrA-like" evidence="3">
    <location>
        <begin position="4"/>
        <end position="308"/>
    </location>
</feature>
<dbReference type="InterPro" id="IPR050608">
    <property type="entry name" value="NmrA-type/Isoflavone_red_sf"/>
</dbReference>
<dbReference type="GO" id="GO:0016491">
    <property type="term" value="F:oxidoreductase activity"/>
    <property type="evidence" value="ECO:0007669"/>
    <property type="project" value="UniProtKB-KW"/>
</dbReference>
<dbReference type="Gene3D" id="3.40.50.720">
    <property type="entry name" value="NAD(P)-binding Rossmann-like Domain"/>
    <property type="match status" value="1"/>
</dbReference>
<evidence type="ECO:0000256" key="2">
    <source>
        <dbReference type="ARBA" id="ARBA00023002"/>
    </source>
</evidence>
<dbReference type="CDD" id="cd05259">
    <property type="entry name" value="PCBER_SDR_a"/>
    <property type="match status" value="1"/>
</dbReference>
<dbReference type="RefSeq" id="XP_027067433.1">
    <property type="nucleotide sequence ID" value="XM_027211632.2"/>
</dbReference>
<evidence type="ECO:0000256" key="1">
    <source>
        <dbReference type="ARBA" id="ARBA00022857"/>
    </source>
</evidence>
<organism evidence="4 5">
    <name type="scientific">Coffea arabica</name>
    <name type="common">Arabian coffee</name>
    <dbReference type="NCBI Taxonomy" id="13443"/>
    <lineage>
        <taxon>Eukaryota</taxon>
        <taxon>Viridiplantae</taxon>
        <taxon>Streptophyta</taxon>
        <taxon>Embryophyta</taxon>
        <taxon>Tracheophyta</taxon>
        <taxon>Spermatophyta</taxon>
        <taxon>Magnoliopsida</taxon>
        <taxon>eudicotyledons</taxon>
        <taxon>Gunneridae</taxon>
        <taxon>Pentapetalae</taxon>
        <taxon>asterids</taxon>
        <taxon>lamiids</taxon>
        <taxon>Gentianales</taxon>
        <taxon>Rubiaceae</taxon>
        <taxon>Ixoroideae</taxon>
        <taxon>Gardenieae complex</taxon>
        <taxon>Bertiereae - Coffeeae clade</taxon>
        <taxon>Coffeeae</taxon>
        <taxon>Coffea</taxon>
    </lineage>
</organism>
<keyword evidence="2" id="KW-0560">Oxidoreductase</keyword>
<dbReference type="SUPFAM" id="SSF51735">
    <property type="entry name" value="NAD(P)-binding Rossmann-fold domains"/>
    <property type="match status" value="1"/>
</dbReference>
<evidence type="ECO:0000259" key="3">
    <source>
        <dbReference type="Pfam" id="PF05368"/>
    </source>
</evidence>
<dbReference type="InterPro" id="IPR036291">
    <property type="entry name" value="NAD(P)-bd_dom_sf"/>
</dbReference>
<proteinExistence type="predicted"/>
<sequence>MDVKSKILIIGGTGNIGKYVVEASTKAGHPTFALVRESTISDPKKAAIIESFKSLGVIFLLGDLHNHQQLVNAIKQVDIVISAVGGDLVAHQVKIIEAIKEAGNIKRFLPSEFGGDVDRVHAVEPAASLCKTKVEIRRAIEAEGIPYTYLVSNGFADYLNYILNNFGDTGSASPPRDKIVILGDRNPKGIRKKLEEDIAAYTIKAADDLRTLNKSLYISPPANTLSYNEIVSLWEKKIGKTLEKTYVPGDEVLKKIQEASMPLKLLLSLAYTVFVKGELTKFEIKASFGMEATELYPDVKYTTLDEYLSQFASN</sequence>
<reference evidence="5" key="2">
    <citation type="submission" date="2025-08" db="UniProtKB">
        <authorList>
            <consortium name="RefSeq"/>
        </authorList>
    </citation>
    <scope>IDENTIFICATION</scope>
    <source>
        <tissue evidence="5">Leaves</tissue>
    </source>
</reference>
<dbReference type="InterPro" id="IPR008030">
    <property type="entry name" value="NmrA-like"/>
</dbReference>
<dbReference type="GeneID" id="113693047"/>
<dbReference type="InterPro" id="IPR045312">
    <property type="entry name" value="PCBER-like"/>
</dbReference>
<evidence type="ECO:0000313" key="5">
    <source>
        <dbReference type="RefSeq" id="XP_027067433.1"/>
    </source>
</evidence>
<dbReference type="Proteomes" id="UP001652660">
    <property type="component" value="Chromosome 11e"/>
</dbReference>
<dbReference type="AlphaFoldDB" id="A0A6P6SNI5"/>
<keyword evidence="1" id="KW-0521">NADP</keyword>
<name>A0A6P6SNI5_COFAR</name>
<accession>A0A6P6SNI5</accession>
<dbReference type="Gene3D" id="3.90.25.10">
    <property type="entry name" value="UDP-galactose 4-epimerase, domain 1"/>
    <property type="match status" value="1"/>
</dbReference>
<dbReference type="OrthoDB" id="419598at2759"/>